<reference evidence="1 2" key="1">
    <citation type="submission" date="2020-02" db="EMBL/GenBank/DDBJ databases">
        <title>Complete genome sequence of Blautia producta JCM 1471(T).</title>
        <authorList>
            <person name="Tourlousse D.M."/>
            <person name="Sakamoto M."/>
            <person name="Miura T."/>
            <person name="Narita K."/>
            <person name="Ohashi A."/>
            <person name="Uchino Y."/>
            <person name="Yamazoe A."/>
            <person name="Kameyama K."/>
            <person name="Terauchi J."/>
            <person name="Ohkuma M."/>
            <person name="Kawasaki H."/>
            <person name="Sekiguchi Y."/>
        </authorList>
    </citation>
    <scope>NUCLEOTIDE SEQUENCE [LARGE SCALE GENOMIC DNA]</scope>
    <source>
        <strain evidence="1 2">JCM 1471</strain>
    </source>
</reference>
<gene>
    <name evidence="1" type="ORF">GXM18_27275</name>
</gene>
<evidence type="ECO:0000313" key="2">
    <source>
        <dbReference type="Proteomes" id="UP000464715"/>
    </source>
</evidence>
<keyword evidence="2" id="KW-1185">Reference proteome</keyword>
<protein>
    <recommendedName>
        <fullName evidence="3">Replication protein A C-terminal domain-containing protein</fullName>
    </recommendedName>
</protein>
<evidence type="ECO:0000313" key="1">
    <source>
        <dbReference type="EMBL" id="QIB58192.1"/>
    </source>
</evidence>
<dbReference type="Proteomes" id="UP000464715">
    <property type="component" value="Chromosome"/>
</dbReference>
<dbReference type="EMBL" id="CP048626">
    <property type="protein sequence ID" value="QIB58192.1"/>
    <property type="molecule type" value="Genomic_DNA"/>
</dbReference>
<accession>A0ABX6JFC1</accession>
<organism evidence="1 2">
    <name type="scientific">Blautia producta ATCC 27340 = DSM 2950</name>
    <dbReference type="NCBI Taxonomy" id="1121114"/>
    <lineage>
        <taxon>Bacteria</taxon>
        <taxon>Bacillati</taxon>
        <taxon>Bacillota</taxon>
        <taxon>Clostridia</taxon>
        <taxon>Lachnospirales</taxon>
        <taxon>Lachnospiraceae</taxon>
        <taxon>Blautia</taxon>
    </lineage>
</organism>
<name>A0ABX6JFC1_9FIRM</name>
<proteinExistence type="predicted"/>
<evidence type="ECO:0008006" key="3">
    <source>
        <dbReference type="Google" id="ProtNLM"/>
    </source>
</evidence>
<sequence length="106" mass="11824">MANNNAHTHFTSSFLIDTIVYNFFHISYNLGTGAGTPSTNERRIPMTENQQKLYDFLKSKGGSAHLMDCAMQLDISDEELQLAVNTLVQSGIISKDAYVQPTLRII</sequence>